<proteinExistence type="predicted"/>
<protein>
    <submittedName>
        <fullName evidence="2">Uncharacterized protein</fullName>
    </submittedName>
</protein>
<feature type="region of interest" description="Disordered" evidence="1">
    <location>
        <begin position="1"/>
        <end position="39"/>
    </location>
</feature>
<evidence type="ECO:0000313" key="2">
    <source>
        <dbReference type="EMBL" id="KAF1930657.1"/>
    </source>
</evidence>
<reference evidence="2" key="1">
    <citation type="journal article" date="2020" name="Stud. Mycol.">
        <title>101 Dothideomycetes genomes: a test case for predicting lifestyles and emergence of pathogens.</title>
        <authorList>
            <person name="Haridas S."/>
            <person name="Albert R."/>
            <person name="Binder M."/>
            <person name="Bloem J."/>
            <person name="Labutti K."/>
            <person name="Salamov A."/>
            <person name="Andreopoulos B."/>
            <person name="Baker S."/>
            <person name="Barry K."/>
            <person name="Bills G."/>
            <person name="Bluhm B."/>
            <person name="Cannon C."/>
            <person name="Castanera R."/>
            <person name="Culley D."/>
            <person name="Daum C."/>
            <person name="Ezra D."/>
            <person name="Gonzalez J."/>
            <person name="Henrissat B."/>
            <person name="Kuo A."/>
            <person name="Liang C."/>
            <person name="Lipzen A."/>
            <person name="Lutzoni F."/>
            <person name="Magnuson J."/>
            <person name="Mondo S."/>
            <person name="Nolan M."/>
            <person name="Ohm R."/>
            <person name="Pangilinan J."/>
            <person name="Park H.-J."/>
            <person name="Ramirez L."/>
            <person name="Alfaro M."/>
            <person name="Sun H."/>
            <person name="Tritt A."/>
            <person name="Yoshinaga Y."/>
            <person name="Zwiers L.-H."/>
            <person name="Turgeon B."/>
            <person name="Goodwin S."/>
            <person name="Spatafora J."/>
            <person name="Crous P."/>
            <person name="Grigoriev I."/>
        </authorList>
    </citation>
    <scope>NUCLEOTIDE SEQUENCE</scope>
    <source>
        <strain evidence="2">CBS 183.55</strain>
    </source>
</reference>
<accession>A0A6A5RZG7</accession>
<name>A0A6A5RZG7_9PLEO</name>
<dbReference type="Proteomes" id="UP000800082">
    <property type="component" value="Unassembled WGS sequence"/>
</dbReference>
<gene>
    <name evidence="2" type="ORF">M421DRAFT_57669</name>
</gene>
<evidence type="ECO:0000256" key="1">
    <source>
        <dbReference type="SAM" id="MobiDB-lite"/>
    </source>
</evidence>
<dbReference type="GeneID" id="54353195"/>
<dbReference type="EMBL" id="ML978962">
    <property type="protein sequence ID" value="KAF1930657.1"/>
    <property type="molecule type" value="Genomic_DNA"/>
</dbReference>
<organism evidence="2 3">
    <name type="scientific">Didymella exigua CBS 183.55</name>
    <dbReference type="NCBI Taxonomy" id="1150837"/>
    <lineage>
        <taxon>Eukaryota</taxon>
        <taxon>Fungi</taxon>
        <taxon>Dikarya</taxon>
        <taxon>Ascomycota</taxon>
        <taxon>Pezizomycotina</taxon>
        <taxon>Dothideomycetes</taxon>
        <taxon>Pleosporomycetidae</taxon>
        <taxon>Pleosporales</taxon>
        <taxon>Pleosporineae</taxon>
        <taxon>Didymellaceae</taxon>
        <taxon>Didymella</taxon>
    </lineage>
</organism>
<evidence type="ECO:0000313" key="3">
    <source>
        <dbReference type="Proteomes" id="UP000800082"/>
    </source>
</evidence>
<sequence>KVAEEKRAAAAKAKEVRDHERAKERAGIDARKEQRRKNKEAYNAAKALELC</sequence>
<keyword evidence="3" id="KW-1185">Reference proteome</keyword>
<dbReference type="RefSeq" id="XP_033450905.1">
    <property type="nucleotide sequence ID" value="XM_033595528.1"/>
</dbReference>
<dbReference type="AlphaFoldDB" id="A0A6A5RZG7"/>
<feature type="non-terminal residue" evidence="2">
    <location>
        <position position="1"/>
    </location>
</feature>
<feature type="compositionally biased region" description="Basic and acidic residues" evidence="1">
    <location>
        <begin position="1"/>
        <end position="32"/>
    </location>
</feature>